<dbReference type="Proteomes" id="UP000094455">
    <property type="component" value="Unassembled WGS sequence"/>
</dbReference>
<dbReference type="GO" id="GO:0070042">
    <property type="term" value="F:rRNA (uridine-N3-)-methyltransferase activity"/>
    <property type="evidence" value="ECO:0007669"/>
    <property type="project" value="InterPro"/>
</dbReference>
<dbReference type="PANTHER" id="PTHR11538">
    <property type="entry name" value="PHENYLALANYL-TRNA SYNTHETASE"/>
    <property type="match status" value="1"/>
</dbReference>
<evidence type="ECO:0000259" key="2">
    <source>
        <dbReference type="Pfam" id="PF10354"/>
    </source>
</evidence>
<feature type="compositionally biased region" description="Acidic residues" evidence="1">
    <location>
        <begin position="246"/>
        <end position="255"/>
    </location>
</feature>
<feature type="region of interest" description="Disordered" evidence="1">
    <location>
        <begin position="1"/>
        <end position="66"/>
    </location>
</feature>
<accession>A0A1E3NMZ9</accession>
<dbReference type="OrthoDB" id="273345at2759"/>
<evidence type="ECO:0000313" key="4">
    <source>
        <dbReference type="Proteomes" id="UP000094455"/>
    </source>
</evidence>
<protein>
    <recommendedName>
        <fullName evidence="2">25S rRNA (uridine-N(3))-methyltransferase BMT5-like domain-containing protein</fullName>
    </recommendedName>
</protein>
<reference evidence="3 4" key="1">
    <citation type="journal article" date="2016" name="Proc. Natl. Acad. Sci. U.S.A.">
        <title>Comparative genomics of biotechnologically important yeasts.</title>
        <authorList>
            <person name="Riley R."/>
            <person name="Haridas S."/>
            <person name="Wolfe K.H."/>
            <person name="Lopes M.R."/>
            <person name="Hittinger C.T."/>
            <person name="Goeker M."/>
            <person name="Salamov A.A."/>
            <person name="Wisecaver J.H."/>
            <person name="Long T.M."/>
            <person name="Calvey C.H."/>
            <person name="Aerts A.L."/>
            <person name="Barry K.W."/>
            <person name="Choi C."/>
            <person name="Clum A."/>
            <person name="Coughlan A.Y."/>
            <person name="Deshpande S."/>
            <person name="Douglass A.P."/>
            <person name="Hanson S.J."/>
            <person name="Klenk H.-P."/>
            <person name="LaButti K.M."/>
            <person name="Lapidus A."/>
            <person name="Lindquist E.A."/>
            <person name="Lipzen A.M."/>
            <person name="Meier-Kolthoff J.P."/>
            <person name="Ohm R.A."/>
            <person name="Otillar R.P."/>
            <person name="Pangilinan J.L."/>
            <person name="Peng Y."/>
            <person name="Rokas A."/>
            <person name="Rosa C.A."/>
            <person name="Scheuner C."/>
            <person name="Sibirny A.A."/>
            <person name="Slot J.C."/>
            <person name="Stielow J.B."/>
            <person name="Sun H."/>
            <person name="Kurtzman C.P."/>
            <person name="Blackwell M."/>
            <person name="Grigoriev I.V."/>
            <person name="Jeffries T.W."/>
        </authorList>
    </citation>
    <scope>NUCLEOTIDE SEQUENCE [LARGE SCALE GENOMIC DNA]</scope>
    <source>
        <strain evidence="3 4">NRRL Y-2026</strain>
    </source>
</reference>
<feature type="region of interest" description="Disordered" evidence="1">
    <location>
        <begin position="231"/>
        <end position="270"/>
    </location>
</feature>
<feature type="domain" description="25S rRNA (uridine-N(3))-methyltransferase BMT5-like" evidence="2">
    <location>
        <begin position="82"/>
        <end position="323"/>
    </location>
</feature>
<evidence type="ECO:0000313" key="3">
    <source>
        <dbReference type="EMBL" id="ODQ47492.1"/>
    </source>
</evidence>
<gene>
    <name evidence="3" type="ORF">PICMEDRAFT_71560</name>
</gene>
<organism evidence="3 4">
    <name type="scientific">Pichia membranifaciens NRRL Y-2026</name>
    <dbReference type="NCBI Taxonomy" id="763406"/>
    <lineage>
        <taxon>Eukaryota</taxon>
        <taxon>Fungi</taxon>
        <taxon>Dikarya</taxon>
        <taxon>Ascomycota</taxon>
        <taxon>Saccharomycotina</taxon>
        <taxon>Pichiomycetes</taxon>
        <taxon>Pichiales</taxon>
        <taxon>Pichiaceae</taxon>
        <taxon>Pichia</taxon>
    </lineage>
</organism>
<dbReference type="Pfam" id="PF10354">
    <property type="entry name" value="BMT5-like"/>
    <property type="match status" value="1"/>
</dbReference>
<dbReference type="PANTHER" id="PTHR11538:SF26">
    <property type="entry name" value="FERREDOXIN-FOLD ANTICODON-BINDING DOMAIN-CONTAINING PROTEIN 1"/>
    <property type="match status" value="1"/>
</dbReference>
<dbReference type="AlphaFoldDB" id="A0A1E3NMZ9"/>
<sequence>MAKKGKGALASALARHQSEQQQRKTKLQKLNNKEIHYPGNKKKPKSKTVAADASKKDEEAASETPLDEKKVLVPFDKKDRILIVGDGDFSYTLSIVKKKLIKAKNVIATSFDTLDELHSKYPDTVDATLQELRELGVTKVYHGIDGTRLAETLGVNIRSKRQGDGSGKSIEVLGGLTVNSIIFNFPHIGKHISDVERNIIKNQELLSRFFGSCREFFSILRRQRELRTRSGYKALEQDDQDKDKDSDEDEDEDGDGDAHGAYFSALGKKQQPRDSDVITVTVFSGEPYDSWKIKKLARDSIGYSVQRSGRLEWRYYDGYSHRRTAGAGSTNKRASTRDARIYKFEKWDAAAHARTKKRRRGDASDTDSDGA</sequence>
<proteinExistence type="predicted"/>
<dbReference type="GO" id="GO:0070475">
    <property type="term" value="P:rRNA base methylation"/>
    <property type="evidence" value="ECO:0007669"/>
    <property type="project" value="InterPro"/>
</dbReference>
<evidence type="ECO:0000256" key="1">
    <source>
        <dbReference type="SAM" id="MobiDB-lite"/>
    </source>
</evidence>
<name>A0A1E3NMZ9_9ASCO</name>
<dbReference type="GeneID" id="30180640"/>
<keyword evidence="4" id="KW-1185">Reference proteome</keyword>
<dbReference type="GO" id="GO:0005737">
    <property type="term" value="C:cytoplasm"/>
    <property type="evidence" value="ECO:0007669"/>
    <property type="project" value="TreeGrafter"/>
</dbReference>
<dbReference type="STRING" id="763406.A0A1E3NMZ9"/>
<feature type="region of interest" description="Disordered" evidence="1">
    <location>
        <begin position="350"/>
        <end position="371"/>
    </location>
</feature>
<dbReference type="RefSeq" id="XP_019018605.1">
    <property type="nucleotide sequence ID" value="XM_019163953.1"/>
</dbReference>
<dbReference type="InterPro" id="IPR019446">
    <property type="entry name" value="BMT5-like"/>
</dbReference>
<dbReference type="EMBL" id="KV454002">
    <property type="protein sequence ID" value="ODQ47492.1"/>
    <property type="molecule type" value="Genomic_DNA"/>
</dbReference>